<name>A0A8X6F7V9_TRICU</name>
<accession>A0A8X6F7V9</accession>
<sequence>MRNGNDNEEKDLHDEDKNESYEVYLQHVINERDESYVSEVSSESELCDEEEGDSDVSEESSDESESESASDIRYRCCVISDIDNLFTGDHSYESESFDDGEDGLYWYIPKTLSELELSDG</sequence>
<proteinExistence type="predicted"/>
<organism evidence="2 3">
    <name type="scientific">Trichonephila clavata</name>
    <name type="common">Joro spider</name>
    <name type="synonym">Nephila clavata</name>
    <dbReference type="NCBI Taxonomy" id="2740835"/>
    <lineage>
        <taxon>Eukaryota</taxon>
        <taxon>Metazoa</taxon>
        <taxon>Ecdysozoa</taxon>
        <taxon>Arthropoda</taxon>
        <taxon>Chelicerata</taxon>
        <taxon>Arachnida</taxon>
        <taxon>Araneae</taxon>
        <taxon>Araneomorphae</taxon>
        <taxon>Entelegynae</taxon>
        <taxon>Araneoidea</taxon>
        <taxon>Nephilidae</taxon>
        <taxon>Trichonephila</taxon>
    </lineage>
</organism>
<dbReference type="Proteomes" id="UP000887116">
    <property type="component" value="Unassembled WGS sequence"/>
</dbReference>
<reference evidence="2" key="1">
    <citation type="submission" date="2020-07" db="EMBL/GenBank/DDBJ databases">
        <title>Multicomponent nature underlies the extraordinary mechanical properties of spider dragline silk.</title>
        <authorList>
            <person name="Kono N."/>
            <person name="Nakamura H."/>
            <person name="Mori M."/>
            <person name="Yoshida Y."/>
            <person name="Ohtoshi R."/>
            <person name="Malay A.D."/>
            <person name="Moran D.A.P."/>
            <person name="Tomita M."/>
            <person name="Numata K."/>
            <person name="Arakawa K."/>
        </authorList>
    </citation>
    <scope>NUCLEOTIDE SEQUENCE</scope>
</reference>
<evidence type="ECO:0000313" key="2">
    <source>
        <dbReference type="EMBL" id="GFQ72802.1"/>
    </source>
</evidence>
<dbReference type="EMBL" id="BMAO01021206">
    <property type="protein sequence ID" value="GFQ72802.1"/>
    <property type="molecule type" value="Genomic_DNA"/>
</dbReference>
<feature type="compositionally biased region" description="Basic and acidic residues" evidence="1">
    <location>
        <begin position="1"/>
        <end position="20"/>
    </location>
</feature>
<feature type="compositionally biased region" description="Acidic residues" evidence="1">
    <location>
        <begin position="45"/>
        <end position="68"/>
    </location>
</feature>
<evidence type="ECO:0000256" key="1">
    <source>
        <dbReference type="SAM" id="MobiDB-lite"/>
    </source>
</evidence>
<gene>
    <name evidence="2" type="ORF">TNCT_596531</name>
</gene>
<dbReference type="AlphaFoldDB" id="A0A8X6F7V9"/>
<keyword evidence="3" id="KW-1185">Reference proteome</keyword>
<comment type="caution">
    <text evidence="2">The sequence shown here is derived from an EMBL/GenBank/DDBJ whole genome shotgun (WGS) entry which is preliminary data.</text>
</comment>
<protein>
    <submittedName>
        <fullName evidence="2">Uncharacterized protein</fullName>
    </submittedName>
</protein>
<evidence type="ECO:0000313" key="3">
    <source>
        <dbReference type="Proteomes" id="UP000887116"/>
    </source>
</evidence>
<feature type="region of interest" description="Disordered" evidence="1">
    <location>
        <begin position="1"/>
        <end position="72"/>
    </location>
</feature>